<name>A0A4R5K938_9BACL</name>
<keyword evidence="2 4" id="KW-0238">DNA-binding</keyword>
<dbReference type="GO" id="GO:0003677">
    <property type="term" value="F:DNA binding"/>
    <property type="evidence" value="ECO:0007669"/>
    <property type="project" value="UniProtKB-UniRule"/>
</dbReference>
<dbReference type="AlphaFoldDB" id="A0A4R5K938"/>
<dbReference type="Proteomes" id="UP000295636">
    <property type="component" value="Unassembled WGS sequence"/>
</dbReference>
<dbReference type="PANTHER" id="PTHR47506:SF1">
    <property type="entry name" value="HTH-TYPE TRANSCRIPTIONAL REGULATOR YJDC"/>
    <property type="match status" value="1"/>
</dbReference>
<dbReference type="SUPFAM" id="SSF46689">
    <property type="entry name" value="Homeodomain-like"/>
    <property type="match status" value="1"/>
</dbReference>
<dbReference type="Gene3D" id="1.10.10.60">
    <property type="entry name" value="Homeodomain-like"/>
    <property type="match status" value="1"/>
</dbReference>
<dbReference type="InterPro" id="IPR036271">
    <property type="entry name" value="Tet_transcr_reg_TetR-rel_C_sf"/>
</dbReference>
<sequence>MARPREFDTTEVLSKAMDYFWKYGYEGASMQELVNHVGIKAQSLYNTFGGKRDLFFAALKHYVNQSTVVHTLEHTPSGKEAITQVFRDLLASLAHSDRTRGCFINNTCVELAPHDSEIADFIEKERIRLERAYYLALTRAKEQEEINERYQDLMALARYLNNAQGGLMVTAKTVADMTVLEDIVEVTLSIFD</sequence>
<dbReference type="EMBL" id="SMRT01000028">
    <property type="protein sequence ID" value="TDF91332.1"/>
    <property type="molecule type" value="Genomic_DNA"/>
</dbReference>
<evidence type="ECO:0000259" key="5">
    <source>
        <dbReference type="PROSITE" id="PS50977"/>
    </source>
</evidence>
<reference evidence="6 7" key="1">
    <citation type="submission" date="2019-03" db="EMBL/GenBank/DDBJ databases">
        <title>This is whole genome sequence of Paenibacillus sp MS74 strain.</title>
        <authorList>
            <person name="Trinh H.N."/>
        </authorList>
    </citation>
    <scope>NUCLEOTIDE SEQUENCE [LARGE SCALE GENOMIC DNA]</scope>
    <source>
        <strain evidence="6 7">MS74</strain>
    </source>
</reference>
<proteinExistence type="predicted"/>
<dbReference type="PROSITE" id="PS50977">
    <property type="entry name" value="HTH_TETR_2"/>
    <property type="match status" value="1"/>
</dbReference>
<keyword evidence="1" id="KW-0805">Transcription regulation</keyword>
<dbReference type="Pfam" id="PF00440">
    <property type="entry name" value="TetR_N"/>
    <property type="match status" value="1"/>
</dbReference>
<keyword evidence="7" id="KW-1185">Reference proteome</keyword>
<evidence type="ECO:0000256" key="2">
    <source>
        <dbReference type="ARBA" id="ARBA00023125"/>
    </source>
</evidence>
<feature type="DNA-binding region" description="H-T-H motif" evidence="4">
    <location>
        <begin position="29"/>
        <end position="48"/>
    </location>
</feature>
<evidence type="ECO:0000313" key="6">
    <source>
        <dbReference type="EMBL" id="TDF91332.1"/>
    </source>
</evidence>
<evidence type="ECO:0000256" key="1">
    <source>
        <dbReference type="ARBA" id="ARBA00023015"/>
    </source>
</evidence>
<dbReference type="PANTHER" id="PTHR47506">
    <property type="entry name" value="TRANSCRIPTIONAL REGULATORY PROTEIN"/>
    <property type="match status" value="1"/>
</dbReference>
<feature type="domain" description="HTH tetR-type" evidence="5">
    <location>
        <begin position="6"/>
        <end position="66"/>
    </location>
</feature>
<evidence type="ECO:0000313" key="7">
    <source>
        <dbReference type="Proteomes" id="UP000295636"/>
    </source>
</evidence>
<comment type="caution">
    <text evidence="6">The sequence shown here is derived from an EMBL/GenBank/DDBJ whole genome shotgun (WGS) entry which is preliminary data.</text>
</comment>
<dbReference type="Gene3D" id="1.10.357.10">
    <property type="entry name" value="Tetracycline Repressor, domain 2"/>
    <property type="match status" value="1"/>
</dbReference>
<organism evidence="6 7">
    <name type="scientific">Paenibacillus piri</name>
    <dbReference type="NCBI Taxonomy" id="2547395"/>
    <lineage>
        <taxon>Bacteria</taxon>
        <taxon>Bacillati</taxon>
        <taxon>Bacillota</taxon>
        <taxon>Bacilli</taxon>
        <taxon>Bacillales</taxon>
        <taxon>Paenibacillaceae</taxon>
        <taxon>Paenibacillus</taxon>
    </lineage>
</organism>
<dbReference type="InterPro" id="IPR001647">
    <property type="entry name" value="HTH_TetR"/>
</dbReference>
<dbReference type="SUPFAM" id="SSF48498">
    <property type="entry name" value="Tetracyclin repressor-like, C-terminal domain"/>
    <property type="match status" value="1"/>
</dbReference>
<accession>A0A4R5K938</accession>
<dbReference type="RefSeq" id="WP_133236249.1">
    <property type="nucleotide sequence ID" value="NZ_SMRT01000028.1"/>
</dbReference>
<evidence type="ECO:0000256" key="4">
    <source>
        <dbReference type="PROSITE-ProRule" id="PRU00335"/>
    </source>
</evidence>
<dbReference type="OrthoDB" id="9795242at2"/>
<gene>
    <name evidence="6" type="ORF">E1757_32910</name>
</gene>
<keyword evidence="3" id="KW-0804">Transcription</keyword>
<dbReference type="InterPro" id="IPR009057">
    <property type="entry name" value="Homeodomain-like_sf"/>
</dbReference>
<protein>
    <submittedName>
        <fullName evidence="6">TetR/AcrR family transcriptional regulator</fullName>
    </submittedName>
</protein>
<evidence type="ECO:0000256" key="3">
    <source>
        <dbReference type="ARBA" id="ARBA00023163"/>
    </source>
</evidence>